<organism evidence="2 3">
    <name type="scientific">Angustibacter aerolatus</name>
    <dbReference type="NCBI Taxonomy" id="1162965"/>
    <lineage>
        <taxon>Bacteria</taxon>
        <taxon>Bacillati</taxon>
        <taxon>Actinomycetota</taxon>
        <taxon>Actinomycetes</taxon>
        <taxon>Kineosporiales</taxon>
        <taxon>Kineosporiaceae</taxon>
    </lineage>
</organism>
<dbReference type="EMBL" id="BSUZ01000001">
    <property type="protein sequence ID" value="GMA87229.1"/>
    <property type="molecule type" value="Genomic_DNA"/>
</dbReference>
<gene>
    <name evidence="2" type="ORF">GCM10025868_24790</name>
</gene>
<keyword evidence="1" id="KW-1133">Transmembrane helix</keyword>
<feature type="transmembrane region" description="Helical" evidence="1">
    <location>
        <begin position="56"/>
        <end position="76"/>
    </location>
</feature>
<sequence>MLSFHDEAADGRRGVLKWVTRRQGWLFFPLLLLEGLNLHVDSMMTLTARTSVKRRWVDLALIATHWALYLTFLFLLLPPGKVAAFVGVHLAVLGVYMGGAFAPNHTGMPIVARGASSTTCAARC</sequence>
<feature type="transmembrane region" description="Helical" evidence="1">
    <location>
        <begin position="82"/>
        <end position="103"/>
    </location>
</feature>
<name>A0ABQ6JJD6_9ACTN</name>
<evidence type="ECO:0000313" key="3">
    <source>
        <dbReference type="Proteomes" id="UP001157017"/>
    </source>
</evidence>
<protein>
    <submittedName>
        <fullName evidence="2">Uncharacterized protein</fullName>
    </submittedName>
</protein>
<dbReference type="Proteomes" id="UP001157017">
    <property type="component" value="Unassembled WGS sequence"/>
</dbReference>
<accession>A0ABQ6JJD6</accession>
<comment type="caution">
    <text evidence="2">The sequence shown here is derived from an EMBL/GenBank/DDBJ whole genome shotgun (WGS) entry which is preliminary data.</text>
</comment>
<reference evidence="3" key="1">
    <citation type="journal article" date="2019" name="Int. J. Syst. Evol. Microbiol.">
        <title>The Global Catalogue of Microorganisms (GCM) 10K type strain sequencing project: providing services to taxonomists for standard genome sequencing and annotation.</title>
        <authorList>
            <consortium name="The Broad Institute Genomics Platform"/>
            <consortium name="The Broad Institute Genome Sequencing Center for Infectious Disease"/>
            <person name="Wu L."/>
            <person name="Ma J."/>
        </authorList>
    </citation>
    <scope>NUCLEOTIDE SEQUENCE [LARGE SCALE GENOMIC DNA]</scope>
    <source>
        <strain evidence="3">NBRC 108730</strain>
    </source>
</reference>
<keyword evidence="1" id="KW-0812">Transmembrane</keyword>
<evidence type="ECO:0000313" key="2">
    <source>
        <dbReference type="EMBL" id="GMA87229.1"/>
    </source>
</evidence>
<keyword evidence="3" id="KW-1185">Reference proteome</keyword>
<evidence type="ECO:0000256" key="1">
    <source>
        <dbReference type="SAM" id="Phobius"/>
    </source>
</evidence>
<keyword evidence="1" id="KW-0472">Membrane</keyword>
<proteinExistence type="predicted"/>